<dbReference type="PANTHER" id="PTHR34835:SF81">
    <property type="entry name" value="OS06G0475900 PROTEIN"/>
    <property type="match status" value="1"/>
</dbReference>
<evidence type="ECO:0000313" key="5">
    <source>
        <dbReference type="Proteomes" id="UP000823749"/>
    </source>
</evidence>
<accession>A0AAV6I8L5</accession>
<feature type="compositionally biased region" description="Polar residues" evidence="2">
    <location>
        <begin position="63"/>
        <end position="72"/>
    </location>
</feature>
<feature type="region of interest" description="Disordered" evidence="2">
    <location>
        <begin position="1"/>
        <end position="74"/>
    </location>
</feature>
<protein>
    <recommendedName>
        <fullName evidence="3">Aminotransferase-like plant mobile domain-containing protein</fullName>
    </recommendedName>
</protein>
<evidence type="ECO:0000256" key="1">
    <source>
        <dbReference type="SAM" id="Coils"/>
    </source>
</evidence>
<sequence length="856" mass="96383">MAEEEADPHSSTVKEEMEEEEEPDTILGFSLVQERARKGRKLKPSETIDTQPESPAPSVDTKPAQQRVTSQAKKPIETISGLSVEIGTPPVEIKSTQSIETNLATQTSVHELRQTRVTQPDMPLDIISAPSVDTNPAEQRVTTQANKPIETISVPSIKMKIPQKSRARVAIRTQYELRARSGKQLATNMEEEEEELAMEEEEAAALRTRSQPVRKRTKKLAEKEYIQQASVNRSNLQAMIRLLGDTKLSAKHIVSLKKTPFWLLIEAIMNKKLVSDHCRKFDEVVVKIIQSYEEGTRSFTLGDKNVKLTKDHVKLIFGISCGNKVMAETNMNKERTALARRLQIKEPRLSTTTMKEKIKELKTSNKQQDIDDVARLLCLFLCVTLLFSTTGTTVNWSYVHYMEDLENVKEYDWAGAITNYLLKSIHKNHKELRELKGCSVLLPFWLCEHTKLLEEKNIDAVPRLLKWNISDLRNRLKDFKQLNQLPGDQLFDSSYSINEAEKPVSFDFEDTMKDLFPEAPTCKELNPQPLKRARSSHQADPVRILLETPPVEKEPAASPVPLLALPSTDPPNTRCLKMMVTEGASSKMTSFQYPSPDKVITKSSTGIDRQLVQASQTPEATVKADGGEGLESFFGSLIMKTTTPAASGASGSATLAIDPPPMTAEIETAKTTFRSLLHLSFPGILDSSESLDTFKKSLNTLVRSQALGHDLQPALLLFKIAFPSLSQTYTSTKQSKAEVNKQLRRADVLSAKFKEELECYRKLKIEEEDAQAEKKAVKDQISMLQLRLSQLDDNLKDLSSQKEMLYQTMEVHHSTYEKMEVHSLSFTKSKLEAELADIEKAWMNLMSRFGSMQQNS</sequence>
<dbReference type="InterPro" id="IPR019557">
    <property type="entry name" value="AminoTfrase-like_pln_mobile"/>
</dbReference>
<comment type="caution">
    <text evidence="4">The sequence shown here is derived from an EMBL/GenBank/DDBJ whole genome shotgun (WGS) entry which is preliminary data.</text>
</comment>
<name>A0AAV6I8L5_9ERIC</name>
<evidence type="ECO:0000256" key="2">
    <source>
        <dbReference type="SAM" id="MobiDB-lite"/>
    </source>
</evidence>
<evidence type="ECO:0000313" key="4">
    <source>
        <dbReference type="EMBL" id="KAG5525041.1"/>
    </source>
</evidence>
<dbReference type="AlphaFoldDB" id="A0AAV6I8L5"/>
<evidence type="ECO:0000259" key="3">
    <source>
        <dbReference type="Pfam" id="PF10536"/>
    </source>
</evidence>
<organism evidence="4 5">
    <name type="scientific">Rhododendron griersonianum</name>
    <dbReference type="NCBI Taxonomy" id="479676"/>
    <lineage>
        <taxon>Eukaryota</taxon>
        <taxon>Viridiplantae</taxon>
        <taxon>Streptophyta</taxon>
        <taxon>Embryophyta</taxon>
        <taxon>Tracheophyta</taxon>
        <taxon>Spermatophyta</taxon>
        <taxon>Magnoliopsida</taxon>
        <taxon>eudicotyledons</taxon>
        <taxon>Gunneridae</taxon>
        <taxon>Pentapetalae</taxon>
        <taxon>asterids</taxon>
        <taxon>Ericales</taxon>
        <taxon>Ericaceae</taxon>
        <taxon>Ericoideae</taxon>
        <taxon>Rhodoreae</taxon>
        <taxon>Rhododendron</taxon>
    </lineage>
</organism>
<dbReference type="EMBL" id="JACTNZ010000011">
    <property type="protein sequence ID" value="KAG5525041.1"/>
    <property type="molecule type" value="Genomic_DNA"/>
</dbReference>
<proteinExistence type="predicted"/>
<reference evidence="4" key="1">
    <citation type="submission" date="2020-08" db="EMBL/GenBank/DDBJ databases">
        <title>Plant Genome Project.</title>
        <authorList>
            <person name="Zhang R.-G."/>
        </authorList>
    </citation>
    <scope>NUCLEOTIDE SEQUENCE</scope>
    <source>
        <strain evidence="4">WSP0</strain>
        <tissue evidence="4">Leaf</tissue>
    </source>
</reference>
<feature type="domain" description="Aminotransferase-like plant mobile" evidence="3">
    <location>
        <begin position="282"/>
        <end position="479"/>
    </location>
</feature>
<dbReference type="PANTHER" id="PTHR34835">
    <property type="entry name" value="OS07G0283600 PROTEIN-RELATED"/>
    <property type="match status" value="1"/>
</dbReference>
<feature type="coiled-coil region" evidence="1">
    <location>
        <begin position="182"/>
        <end position="209"/>
    </location>
</feature>
<keyword evidence="1" id="KW-0175">Coiled coil</keyword>
<feature type="coiled-coil region" evidence="1">
    <location>
        <begin position="760"/>
        <end position="808"/>
    </location>
</feature>
<keyword evidence="5" id="KW-1185">Reference proteome</keyword>
<gene>
    <name evidence="4" type="ORF">RHGRI_031657</name>
</gene>
<dbReference type="Pfam" id="PF10536">
    <property type="entry name" value="PMD"/>
    <property type="match status" value="1"/>
</dbReference>
<dbReference type="Proteomes" id="UP000823749">
    <property type="component" value="Chromosome 11"/>
</dbReference>